<comment type="similarity">
    <text evidence="8">Belongs to the shikimate dehydrogenase family.</text>
</comment>
<sequence>MAEIKKAFVCGDPIKHSRSPLIHGHWLDQYNIKGSYEAVAVSPDELPQFMRRMIEDDWAGGNFTIPHKQAVFERLDNVDDAACAIGAVNTVWIESGKLCGGNTDAYGFAANLDAQVPLWRSAQTAMVFGAGGAARAVVFALLTAGIGKIFLVNRTLERAEELANSFGIAVNAMNWDDAAAKLPEADLLINTTSLGMDGQPAFPLELSNARIDAIASDIVYVPLETPFLAMAKMRGLQTSDGLGMLLHQATPGFEKWFGLKPQVDEVLRQRIIDDLNGGTKQ</sequence>
<dbReference type="GO" id="GO:0009423">
    <property type="term" value="P:chorismate biosynthetic process"/>
    <property type="evidence" value="ECO:0007669"/>
    <property type="project" value="UniProtKB-UniRule"/>
</dbReference>
<dbReference type="RefSeq" id="WP_053998264.1">
    <property type="nucleotide sequence ID" value="NZ_JXMU01000005.1"/>
</dbReference>
<dbReference type="GO" id="GO:0009073">
    <property type="term" value="P:aromatic amino acid family biosynthetic process"/>
    <property type="evidence" value="ECO:0007669"/>
    <property type="project" value="UniProtKB-KW"/>
</dbReference>
<keyword evidence="13" id="KW-1185">Reference proteome</keyword>
<dbReference type="InterPro" id="IPR011342">
    <property type="entry name" value="Shikimate_DH"/>
</dbReference>
<comment type="pathway">
    <text evidence="1 8">Metabolic intermediate biosynthesis; chorismate biosynthesis; chorismate from D-erythrose 4-phosphate and phosphoenolpyruvate: step 4/7.</text>
</comment>
<keyword evidence="4 8" id="KW-0521">NADP</keyword>
<dbReference type="OrthoDB" id="9792692at2"/>
<gene>
    <name evidence="8" type="primary">aroE</name>
    <name evidence="12" type="ORF">SU32_05090</name>
</gene>
<dbReference type="EC" id="1.1.1.25" evidence="2 8"/>
<feature type="binding site" evidence="8">
    <location>
        <position position="248"/>
    </location>
    <ligand>
        <name>shikimate</name>
        <dbReference type="ChEBI" id="CHEBI:36208"/>
    </ligand>
</feature>
<keyword evidence="5 8" id="KW-0560">Oxidoreductase</keyword>
<evidence type="ECO:0000256" key="2">
    <source>
        <dbReference type="ARBA" id="ARBA00012962"/>
    </source>
</evidence>
<dbReference type="InterPro" id="IPR013708">
    <property type="entry name" value="Shikimate_DH-bd_N"/>
</dbReference>
<dbReference type="Proteomes" id="UP000038011">
    <property type="component" value="Unassembled WGS sequence"/>
</dbReference>
<feature type="domain" description="Quinate/shikimate 5-dehydrogenase/glutamyl-tRNA reductase" evidence="9">
    <location>
        <begin position="122"/>
        <end position="193"/>
    </location>
</feature>
<feature type="binding site" evidence="8">
    <location>
        <begin position="129"/>
        <end position="133"/>
    </location>
    <ligand>
        <name>NADP(+)</name>
        <dbReference type="ChEBI" id="CHEBI:58349"/>
    </ligand>
</feature>
<feature type="binding site" evidence="8">
    <location>
        <position position="241"/>
    </location>
    <ligand>
        <name>NADP(+)</name>
        <dbReference type="ChEBI" id="CHEBI:58349"/>
    </ligand>
</feature>
<dbReference type="UniPathway" id="UPA00053">
    <property type="reaction ID" value="UER00087"/>
</dbReference>
<comment type="caution">
    <text evidence="12">The sequence shown here is derived from an EMBL/GenBank/DDBJ whole genome shotgun (WGS) entry which is preliminary data.</text>
</comment>
<feature type="binding site" evidence="8">
    <location>
        <begin position="153"/>
        <end position="158"/>
    </location>
    <ligand>
        <name>NADP(+)</name>
        <dbReference type="ChEBI" id="CHEBI:58349"/>
    </ligand>
</feature>
<evidence type="ECO:0000259" key="10">
    <source>
        <dbReference type="Pfam" id="PF08501"/>
    </source>
</evidence>
<feature type="domain" description="SDH C-terminal" evidence="11">
    <location>
        <begin position="241"/>
        <end position="268"/>
    </location>
</feature>
<keyword evidence="6 8" id="KW-0057">Aromatic amino acid biosynthesis</keyword>
<evidence type="ECO:0000256" key="1">
    <source>
        <dbReference type="ARBA" id="ARBA00004871"/>
    </source>
</evidence>
<dbReference type="Pfam" id="PF18317">
    <property type="entry name" value="SDH_C"/>
    <property type="match status" value="1"/>
</dbReference>
<evidence type="ECO:0000256" key="6">
    <source>
        <dbReference type="ARBA" id="ARBA00023141"/>
    </source>
</evidence>
<dbReference type="GO" id="GO:0008652">
    <property type="term" value="P:amino acid biosynthetic process"/>
    <property type="evidence" value="ECO:0007669"/>
    <property type="project" value="UniProtKB-KW"/>
</dbReference>
<dbReference type="Pfam" id="PF01488">
    <property type="entry name" value="Shikimate_DH"/>
    <property type="match status" value="1"/>
</dbReference>
<feature type="binding site" evidence="8">
    <location>
        <position position="104"/>
    </location>
    <ligand>
        <name>shikimate</name>
        <dbReference type="ChEBI" id="CHEBI:36208"/>
    </ligand>
</feature>
<evidence type="ECO:0000259" key="11">
    <source>
        <dbReference type="Pfam" id="PF18317"/>
    </source>
</evidence>
<dbReference type="STRING" id="1514904.SU32_05090"/>
<dbReference type="NCBIfam" id="NF001312">
    <property type="entry name" value="PRK00258.1-4"/>
    <property type="match status" value="1"/>
</dbReference>
<keyword evidence="3 8" id="KW-0028">Amino-acid biosynthesis</keyword>
<dbReference type="HAMAP" id="MF_00222">
    <property type="entry name" value="Shikimate_DH_AroE"/>
    <property type="match status" value="1"/>
</dbReference>
<evidence type="ECO:0000256" key="5">
    <source>
        <dbReference type="ARBA" id="ARBA00023002"/>
    </source>
</evidence>
<dbReference type="InterPro" id="IPR046346">
    <property type="entry name" value="Aminoacid_DH-like_N_sf"/>
</dbReference>
<dbReference type="EMBL" id="JXMU01000005">
    <property type="protein sequence ID" value="KPB02130.1"/>
    <property type="molecule type" value="Genomic_DNA"/>
</dbReference>
<feature type="binding site" evidence="8">
    <location>
        <position position="89"/>
    </location>
    <ligand>
        <name>shikimate</name>
        <dbReference type="ChEBI" id="CHEBI:36208"/>
    </ligand>
</feature>
<name>A0A0M9GNS8_9HYPH</name>
<dbReference type="InterPro" id="IPR022893">
    <property type="entry name" value="Shikimate_DH_fam"/>
</dbReference>
<dbReference type="Gene3D" id="3.40.50.10860">
    <property type="entry name" value="Leucine Dehydrogenase, chain A, domain 1"/>
    <property type="match status" value="1"/>
</dbReference>
<dbReference type="GO" id="GO:0019632">
    <property type="term" value="P:shikimate metabolic process"/>
    <property type="evidence" value="ECO:0007669"/>
    <property type="project" value="InterPro"/>
</dbReference>
<feature type="binding site" evidence="8">
    <location>
        <position position="64"/>
    </location>
    <ligand>
        <name>shikimate</name>
        <dbReference type="ChEBI" id="CHEBI:36208"/>
    </ligand>
</feature>
<evidence type="ECO:0000313" key="13">
    <source>
        <dbReference type="Proteomes" id="UP000038011"/>
    </source>
</evidence>
<feature type="binding site" evidence="8">
    <location>
        <position position="220"/>
    </location>
    <ligand>
        <name>shikimate</name>
        <dbReference type="ChEBI" id="CHEBI:36208"/>
    </ligand>
</feature>
<feature type="binding site" evidence="8">
    <location>
        <position position="80"/>
    </location>
    <ligand>
        <name>NADP(+)</name>
        <dbReference type="ChEBI" id="CHEBI:58349"/>
    </ligand>
</feature>
<dbReference type="GO" id="GO:0005829">
    <property type="term" value="C:cytosol"/>
    <property type="evidence" value="ECO:0007669"/>
    <property type="project" value="TreeGrafter"/>
</dbReference>
<dbReference type="CDD" id="cd01065">
    <property type="entry name" value="NAD_bind_Shikimate_DH"/>
    <property type="match status" value="1"/>
</dbReference>
<dbReference type="SUPFAM" id="SSF53223">
    <property type="entry name" value="Aminoacid dehydrogenase-like, N-terminal domain"/>
    <property type="match status" value="1"/>
</dbReference>
<evidence type="ECO:0000256" key="4">
    <source>
        <dbReference type="ARBA" id="ARBA00022857"/>
    </source>
</evidence>
<proteinExistence type="inferred from homology"/>
<evidence type="ECO:0000259" key="9">
    <source>
        <dbReference type="Pfam" id="PF01488"/>
    </source>
</evidence>
<dbReference type="PATRIC" id="fig|1514904.3.peg.3011"/>
<dbReference type="GO" id="GO:0004764">
    <property type="term" value="F:shikimate 3-dehydrogenase (NADP+) activity"/>
    <property type="evidence" value="ECO:0007669"/>
    <property type="project" value="UniProtKB-UniRule"/>
</dbReference>
<evidence type="ECO:0000256" key="8">
    <source>
        <dbReference type="HAMAP-Rule" id="MF_00222"/>
    </source>
</evidence>
<reference evidence="12 13" key="1">
    <citation type="submission" date="2015-01" db="EMBL/GenBank/DDBJ databases">
        <title>Ahrensia donghaiensis sp. nov., a novel dimethylsulphoniopropionate-cleavage bacterium isolated from seawater and emended descriptions of the genus Ahrensia and Ahrensia kielensis.</title>
        <authorList>
            <person name="Liu J."/>
        </authorList>
    </citation>
    <scope>NUCLEOTIDE SEQUENCE [LARGE SCALE GENOMIC DNA]</scope>
    <source>
        <strain evidence="12 13">LZD062</strain>
    </source>
</reference>
<dbReference type="AlphaFoldDB" id="A0A0M9GNS8"/>
<organism evidence="12 13">
    <name type="scientific">Ahrensia marina</name>
    <dbReference type="NCBI Taxonomy" id="1514904"/>
    <lineage>
        <taxon>Bacteria</taxon>
        <taxon>Pseudomonadati</taxon>
        <taxon>Pseudomonadota</taxon>
        <taxon>Alphaproteobacteria</taxon>
        <taxon>Hyphomicrobiales</taxon>
        <taxon>Ahrensiaceae</taxon>
        <taxon>Ahrensia</taxon>
    </lineage>
</organism>
<feature type="binding site" evidence="8">
    <location>
        <begin position="17"/>
        <end position="19"/>
    </location>
    <ligand>
        <name>shikimate</name>
        <dbReference type="ChEBI" id="CHEBI:36208"/>
    </ligand>
</feature>
<protein>
    <recommendedName>
        <fullName evidence="2 8">Shikimate dehydrogenase (NADP(+))</fullName>
        <shortName evidence="8">SDH</shortName>
        <ecNumber evidence="2 8">1.1.1.25</ecNumber>
    </recommendedName>
</protein>
<dbReference type="SUPFAM" id="SSF51735">
    <property type="entry name" value="NAD(P)-binding Rossmann-fold domains"/>
    <property type="match status" value="1"/>
</dbReference>
<dbReference type="InterPro" id="IPR036291">
    <property type="entry name" value="NAD(P)-bd_dom_sf"/>
</dbReference>
<accession>A0A0M9GNS8</accession>
<comment type="catalytic activity">
    <reaction evidence="7 8">
        <text>shikimate + NADP(+) = 3-dehydroshikimate + NADPH + H(+)</text>
        <dbReference type="Rhea" id="RHEA:17737"/>
        <dbReference type="ChEBI" id="CHEBI:15378"/>
        <dbReference type="ChEBI" id="CHEBI:16630"/>
        <dbReference type="ChEBI" id="CHEBI:36208"/>
        <dbReference type="ChEBI" id="CHEBI:57783"/>
        <dbReference type="ChEBI" id="CHEBI:58349"/>
        <dbReference type="EC" id="1.1.1.25"/>
    </reaction>
</comment>
<dbReference type="Gene3D" id="3.40.50.720">
    <property type="entry name" value="NAD(P)-binding Rossmann-like Domain"/>
    <property type="match status" value="1"/>
</dbReference>
<dbReference type="NCBIfam" id="TIGR00507">
    <property type="entry name" value="aroE"/>
    <property type="match status" value="1"/>
</dbReference>
<feature type="domain" description="Shikimate dehydrogenase substrate binding N-terminal" evidence="10">
    <location>
        <begin position="9"/>
        <end position="91"/>
    </location>
</feature>
<dbReference type="GO" id="GO:0050661">
    <property type="term" value="F:NADP binding"/>
    <property type="evidence" value="ECO:0007669"/>
    <property type="project" value="InterPro"/>
</dbReference>
<evidence type="ECO:0000256" key="7">
    <source>
        <dbReference type="ARBA" id="ARBA00049442"/>
    </source>
</evidence>
<dbReference type="InterPro" id="IPR041121">
    <property type="entry name" value="SDH_C"/>
</dbReference>
<dbReference type="PANTHER" id="PTHR21089:SF1">
    <property type="entry name" value="BIFUNCTIONAL 3-DEHYDROQUINATE DEHYDRATASE_SHIKIMATE DEHYDROGENASE, CHLOROPLASTIC"/>
    <property type="match status" value="1"/>
</dbReference>
<dbReference type="Pfam" id="PF08501">
    <property type="entry name" value="Shikimate_dh_N"/>
    <property type="match status" value="1"/>
</dbReference>
<feature type="active site" description="Proton acceptor" evidence="8">
    <location>
        <position position="68"/>
    </location>
</feature>
<evidence type="ECO:0000256" key="3">
    <source>
        <dbReference type="ARBA" id="ARBA00022605"/>
    </source>
</evidence>
<feature type="binding site" evidence="8">
    <location>
        <position position="218"/>
    </location>
    <ligand>
        <name>NADP(+)</name>
        <dbReference type="ChEBI" id="CHEBI:58349"/>
    </ligand>
</feature>
<dbReference type="InterPro" id="IPR006151">
    <property type="entry name" value="Shikm_DH/Glu-tRNA_Rdtase"/>
</dbReference>
<comment type="subunit">
    <text evidence="8">Homodimer.</text>
</comment>
<comment type="function">
    <text evidence="8">Involved in the biosynthesis of the chorismate, which leads to the biosynthesis of aromatic amino acids. Catalyzes the reversible NADPH linked reduction of 3-dehydroshikimate (DHSA) to yield shikimate (SA).</text>
</comment>
<evidence type="ECO:0000313" key="12">
    <source>
        <dbReference type="EMBL" id="KPB02130.1"/>
    </source>
</evidence>
<dbReference type="PANTHER" id="PTHR21089">
    <property type="entry name" value="SHIKIMATE DEHYDROGENASE"/>
    <property type="match status" value="1"/>
</dbReference>